<dbReference type="GO" id="GO:0016787">
    <property type="term" value="F:hydrolase activity"/>
    <property type="evidence" value="ECO:0007669"/>
    <property type="project" value="UniProtKB-KW"/>
</dbReference>
<dbReference type="Pfam" id="PF05970">
    <property type="entry name" value="PIF1"/>
    <property type="match status" value="1"/>
</dbReference>
<protein>
    <recommendedName>
        <fullName evidence="1">ATP-dependent DNA helicase</fullName>
        <ecNumber evidence="1">5.6.2.3</ecNumber>
    </recommendedName>
</protein>
<keyword evidence="1" id="KW-0547">Nucleotide-binding</keyword>
<comment type="similarity">
    <text evidence="1">Belongs to the helicase family.</text>
</comment>
<dbReference type="InterPro" id="IPR012337">
    <property type="entry name" value="RNaseH-like_sf"/>
</dbReference>
<organism evidence="3 4">
    <name type="scientific">Aphis glycines</name>
    <name type="common">Soybean aphid</name>
    <dbReference type="NCBI Taxonomy" id="307491"/>
    <lineage>
        <taxon>Eukaryota</taxon>
        <taxon>Metazoa</taxon>
        <taxon>Ecdysozoa</taxon>
        <taxon>Arthropoda</taxon>
        <taxon>Hexapoda</taxon>
        <taxon>Insecta</taxon>
        <taxon>Pterygota</taxon>
        <taxon>Neoptera</taxon>
        <taxon>Paraneoptera</taxon>
        <taxon>Hemiptera</taxon>
        <taxon>Sternorrhyncha</taxon>
        <taxon>Aphidomorpha</taxon>
        <taxon>Aphidoidea</taxon>
        <taxon>Aphididae</taxon>
        <taxon>Aphidini</taxon>
        <taxon>Aphis</taxon>
        <taxon>Aphis</taxon>
    </lineage>
</organism>
<sequence>MKQCNTSTGYIFINTSHPDKRTRMLKPMAVKGEMDPKSDDIFFDCLNEYYSCRPHSLEDVTLAEFGSNYEVRGKKKPANNSSDSDTDNELDTTYSIDYTQIGKPNKYIHNRKIRKIIRYVRFNVDKNEQDFYRENIMLFLPWRDEKIDLLDINCKQVYETNIDHIKKLYQQFNKVEETELDDNEIQIEGEQGRNNNQLVDDEDWVPDDVLINDVGDYVENTNTSDVDSPKDDGKIIVHLIDNEQFKDLIGCLNDGQRHFLYHTTNVMLRAMAECRESAQLLIALVHLPLLVDILKQGKPTPSLSCLTSDKKGGKVFSRSFSVAWYKQHSWLCGSYYQEKLFCWPCLVLGHTKSVWSTEGYCDFKNLARSLQRHELSKEHIRNHFNLKNLEKNSVTIVDALSEHGKLFKKHYNENVRLNRLFMEHIIEIVIFLAKQELAFRGHDESSNSLNKELFEIFFSRCSLEIKNHYKSIQNKFSGLSKTIQNDLITCISEYLFSHIKQEIKQCMFYSVQIDDTTDITQKTQCSIILRFVNKNSELVERFLGFHNVSDDHTAEGLFNLISSVLNEFDIEKKLVGQCYDGASVMAGHLTGLQARVKDVAPNAIFTHCLAHRLNLVLQNGCNMSSKCRIFFANLTGISAFFHNSTSRTNVVDSIVGKRIPQFVQTRWSSRSKILNLLVNEWPNFITVFDTISIDPKSSAESICGAIGHSKNLKSFEFAFIAHIFNDIFLITNHLFNTLQTKSFDIEYCLRKIKTTCDLIEKKRNDDNFLNYFNTAVELTKHTTTTRQNSKNELSCKMLFYEIIDNIIMQLNTRFSDTDKLKFLQLGDVTKFKEYSTTFPDSGLNCLKNTFTNIFQDNNKLKTELEVLYSDIRYHNLQHVYDLIKIFESDGLKEVMPEVYKLFALILTIPSTSVSVERSFSCLKRIKTYLRNSTCQQRLSSLSTISIEKLLIQQLKETEPFFDDVINMYASQKERCSVVDSFGTSAVASLRAPLYIVVRLLFTLSCRLLVIRSQLWGKGHPVMKVFVTGPAGAGKSMLIRALAQSVIRIANLRPDIDDLSFPPVLLTAPTSKAAYGIKGLTLHSAFKLPLNQFTGLLPKLNSDISNTLRCQFANVKVLIIDEISMVGIKTLGYIDQRLRSILRINKPFGEINVIVFGDCFQLAPVLATPLYDSFEEILSKFPSAVEMLSIKSIWETFKCYELTEIMRQKDDKQFAMMLTKLARGQMEEADVKYFQNLITHLDITFQPQVMHLCATNNEVDEMNRRVLYSMDQVSFISETIDTSAKRLTIYMQMVKVVQFVFTTLLRDQEKKTHLEAIEVIIENITYFGIYSSPNFHVQKLYDFIETVASTKNNVIFIGDFNVNFNKPPKQLVQILKHFNYRILVDGITTDHETTIDNVITNVDIAALVYESLISDHRPILVMDIDTFKEIEKYSETVDDQIVQKEDKNNFIKPNVPAIDGFSVEKSKKSIKSTKVLNNNNLDDIEFIQVDSDTNLVPETKTKLTKIVDYNTVNSVTCHVQAIERCNMEWIPGDINIELGDVKVLALTLVNHV</sequence>
<dbReference type="GO" id="GO:0005524">
    <property type="term" value="F:ATP binding"/>
    <property type="evidence" value="ECO:0007669"/>
    <property type="project" value="UniProtKB-KW"/>
</dbReference>
<dbReference type="InterPro" id="IPR006580">
    <property type="entry name" value="Znf_TTF"/>
</dbReference>
<keyword evidence="1" id="KW-0347">Helicase</keyword>
<dbReference type="GO" id="GO:0043139">
    <property type="term" value="F:5'-3' DNA helicase activity"/>
    <property type="evidence" value="ECO:0007669"/>
    <property type="project" value="UniProtKB-EC"/>
</dbReference>
<evidence type="ECO:0000259" key="2">
    <source>
        <dbReference type="SMART" id="SM00597"/>
    </source>
</evidence>
<evidence type="ECO:0000313" key="3">
    <source>
        <dbReference type="EMBL" id="KAE9542448.1"/>
    </source>
</evidence>
<dbReference type="InterPro" id="IPR010285">
    <property type="entry name" value="DNA_helicase_pif1-like_DEAD"/>
</dbReference>
<keyword evidence="4" id="KW-1185">Reference proteome</keyword>
<dbReference type="PANTHER" id="PTHR45749:SF28">
    <property type="entry name" value="ZINC FINGER MYM-TYPE PROTEIN 1-LIKE-RELATED"/>
    <property type="match status" value="1"/>
</dbReference>
<keyword evidence="1" id="KW-0067">ATP-binding</keyword>
<dbReference type="Proteomes" id="UP000475862">
    <property type="component" value="Unassembled WGS sequence"/>
</dbReference>
<dbReference type="InterPro" id="IPR025398">
    <property type="entry name" value="DUF4371"/>
</dbReference>
<dbReference type="SUPFAM" id="SSF52540">
    <property type="entry name" value="P-loop containing nucleoside triphosphate hydrolases"/>
    <property type="match status" value="2"/>
</dbReference>
<feature type="domain" description="TTF-type" evidence="2">
    <location>
        <begin position="316"/>
        <end position="402"/>
    </location>
</feature>
<dbReference type="SUPFAM" id="SSF56219">
    <property type="entry name" value="DNase I-like"/>
    <property type="match status" value="1"/>
</dbReference>
<dbReference type="PANTHER" id="PTHR45749">
    <property type="match status" value="1"/>
</dbReference>
<comment type="cofactor">
    <cofactor evidence="1">
        <name>Mg(2+)</name>
        <dbReference type="ChEBI" id="CHEBI:18420"/>
    </cofactor>
</comment>
<reference evidence="3 4" key="1">
    <citation type="submission" date="2019-08" db="EMBL/GenBank/DDBJ databases">
        <title>The genome of the soybean aphid Biotype 1, its phylome, world population structure and adaptation to the North American continent.</title>
        <authorList>
            <person name="Giordano R."/>
            <person name="Donthu R.K."/>
            <person name="Hernandez A.G."/>
            <person name="Wright C.L."/>
            <person name="Zimin A.V."/>
        </authorList>
    </citation>
    <scope>NUCLEOTIDE SEQUENCE [LARGE SCALE GENOMIC DNA]</scope>
    <source>
        <tissue evidence="3">Whole aphids</tissue>
    </source>
</reference>
<accession>A0A6G0U009</accession>
<keyword evidence="1" id="KW-0234">DNA repair</keyword>
<comment type="caution">
    <text evidence="3">The sequence shown here is derived from an EMBL/GenBank/DDBJ whole genome shotgun (WGS) entry which is preliminary data.</text>
</comment>
<dbReference type="GO" id="GO:0000723">
    <property type="term" value="P:telomere maintenance"/>
    <property type="evidence" value="ECO:0007669"/>
    <property type="project" value="InterPro"/>
</dbReference>
<dbReference type="GO" id="GO:0006281">
    <property type="term" value="P:DNA repair"/>
    <property type="evidence" value="ECO:0007669"/>
    <property type="project" value="UniProtKB-KW"/>
</dbReference>
<proteinExistence type="inferred from homology"/>
<dbReference type="Pfam" id="PF14291">
    <property type="entry name" value="DUF4371"/>
    <property type="match status" value="1"/>
</dbReference>
<dbReference type="EMBL" id="VYZN01000010">
    <property type="protein sequence ID" value="KAE9542448.1"/>
    <property type="molecule type" value="Genomic_DNA"/>
</dbReference>
<comment type="catalytic activity">
    <reaction evidence="1">
        <text>ATP + H2O = ADP + phosphate + H(+)</text>
        <dbReference type="Rhea" id="RHEA:13065"/>
        <dbReference type="ChEBI" id="CHEBI:15377"/>
        <dbReference type="ChEBI" id="CHEBI:15378"/>
        <dbReference type="ChEBI" id="CHEBI:30616"/>
        <dbReference type="ChEBI" id="CHEBI:43474"/>
        <dbReference type="ChEBI" id="CHEBI:456216"/>
        <dbReference type="EC" id="5.6.2.3"/>
    </reaction>
</comment>
<evidence type="ECO:0000256" key="1">
    <source>
        <dbReference type="RuleBase" id="RU363044"/>
    </source>
</evidence>
<dbReference type="Pfam" id="PF05699">
    <property type="entry name" value="Dimer_Tnp_hAT"/>
    <property type="match status" value="1"/>
</dbReference>
<dbReference type="InterPro" id="IPR008906">
    <property type="entry name" value="HATC_C_dom"/>
</dbReference>
<dbReference type="GO" id="GO:0006310">
    <property type="term" value="P:DNA recombination"/>
    <property type="evidence" value="ECO:0007669"/>
    <property type="project" value="UniProtKB-KW"/>
</dbReference>
<dbReference type="Gene3D" id="3.40.50.300">
    <property type="entry name" value="P-loop containing nucleotide triphosphate hydrolases"/>
    <property type="match status" value="1"/>
</dbReference>
<keyword evidence="1" id="KW-0227">DNA damage</keyword>
<keyword evidence="1" id="KW-0233">DNA recombination</keyword>
<dbReference type="Gene3D" id="3.60.10.10">
    <property type="entry name" value="Endonuclease/exonuclease/phosphatase"/>
    <property type="match status" value="1"/>
</dbReference>
<dbReference type="EC" id="5.6.2.3" evidence="1"/>
<dbReference type="SMART" id="SM00597">
    <property type="entry name" value="ZnF_TTF"/>
    <property type="match status" value="1"/>
</dbReference>
<gene>
    <name evidence="3" type="ORF">AGLY_003309</name>
</gene>
<dbReference type="InterPro" id="IPR027417">
    <property type="entry name" value="P-loop_NTPase"/>
</dbReference>
<dbReference type="InterPro" id="IPR036691">
    <property type="entry name" value="Endo/exonu/phosph_ase_sf"/>
</dbReference>
<dbReference type="OrthoDB" id="6618346at2759"/>
<name>A0A6G0U009_APHGL</name>
<keyword evidence="1" id="KW-0378">Hydrolase</keyword>
<dbReference type="GO" id="GO:0046983">
    <property type="term" value="F:protein dimerization activity"/>
    <property type="evidence" value="ECO:0007669"/>
    <property type="project" value="InterPro"/>
</dbReference>
<evidence type="ECO:0000313" key="4">
    <source>
        <dbReference type="Proteomes" id="UP000475862"/>
    </source>
</evidence>
<dbReference type="SUPFAM" id="SSF53098">
    <property type="entry name" value="Ribonuclease H-like"/>
    <property type="match status" value="1"/>
</dbReference>